<evidence type="ECO:0000313" key="2">
    <source>
        <dbReference type="EMBL" id="KNZ49709.1"/>
    </source>
</evidence>
<feature type="compositionally biased region" description="Polar residues" evidence="1">
    <location>
        <begin position="223"/>
        <end position="235"/>
    </location>
</feature>
<dbReference type="OrthoDB" id="340346at2759"/>
<proteinExistence type="predicted"/>
<dbReference type="EMBL" id="LAVV01009983">
    <property type="protein sequence ID" value="KNZ49709.1"/>
    <property type="molecule type" value="Genomic_DNA"/>
</dbReference>
<evidence type="ECO:0000313" key="3">
    <source>
        <dbReference type="Proteomes" id="UP000037035"/>
    </source>
</evidence>
<feature type="compositionally biased region" description="Polar residues" evidence="1">
    <location>
        <begin position="328"/>
        <end position="354"/>
    </location>
</feature>
<dbReference type="AlphaFoldDB" id="A0A0L6UMG0"/>
<dbReference type="VEuPathDB" id="FungiDB:VP01_4836g2"/>
<feature type="compositionally biased region" description="Low complexity" evidence="1">
    <location>
        <begin position="236"/>
        <end position="248"/>
    </location>
</feature>
<feature type="compositionally biased region" description="Polar residues" evidence="1">
    <location>
        <begin position="174"/>
        <end position="185"/>
    </location>
</feature>
<dbReference type="STRING" id="27349.A0A0L6UMG0"/>
<name>A0A0L6UMG0_9BASI</name>
<accession>A0A0L6UMG0</accession>
<feature type="region of interest" description="Disordered" evidence="1">
    <location>
        <begin position="325"/>
        <end position="391"/>
    </location>
</feature>
<protein>
    <submittedName>
        <fullName evidence="2">Uncharacterized protein</fullName>
    </submittedName>
</protein>
<reference evidence="2 3" key="1">
    <citation type="submission" date="2015-08" db="EMBL/GenBank/DDBJ databases">
        <title>Next Generation Sequencing and Analysis of the Genome of Puccinia sorghi L Schw, the Causal Agent of Maize Common Rust.</title>
        <authorList>
            <person name="Rochi L."/>
            <person name="Burguener G."/>
            <person name="Darino M."/>
            <person name="Turjanski A."/>
            <person name="Kreff E."/>
            <person name="Dieguez M.J."/>
            <person name="Sacco F."/>
        </authorList>
    </citation>
    <scope>NUCLEOTIDE SEQUENCE [LARGE SCALE GENOMIC DNA]</scope>
    <source>
        <strain evidence="2 3">RO10H11247</strain>
    </source>
</reference>
<gene>
    <name evidence="2" type="ORF">VP01_4836g2</name>
</gene>
<feature type="compositionally biased region" description="Basic and acidic residues" evidence="1">
    <location>
        <begin position="371"/>
        <end position="385"/>
    </location>
</feature>
<comment type="caution">
    <text evidence="2">The sequence shown here is derived from an EMBL/GenBank/DDBJ whole genome shotgun (WGS) entry which is preliminary data.</text>
</comment>
<feature type="region of interest" description="Disordered" evidence="1">
    <location>
        <begin position="168"/>
        <end position="204"/>
    </location>
</feature>
<organism evidence="2 3">
    <name type="scientific">Puccinia sorghi</name>
    <dbReference type="NCBI Taxonomy" id="27349"/>
    <lineage>
        <taxon>Eukaryota</taxon>
        <taxon>Fungi</taxon>
        <taxon>Dikarya</taxon>
        <taxon>Basidiomycota</taxon>
        <taxon>Pucciniomycotina</taxon>
        <taxon>Pucciniomycetes</taxon>
        <taxon>Pucciniales</taxon>
        <taxon>Pucciniaceae</taxon>
        <taxon>Puccinia</taxon>
    </lineage>
</organism>
<feature type="non-terminal residue" evidence="2">
    <location>
        <position position="1"/>
    </location>
</feature>
<sequence length="476" mass="51265">KDCRALRQQAASTLTTLMITPDSFVEMDQDAEKLLINSYPSCASVTEPVVRKQICLGLPALLKLVQHRPRAELSLHLIQHFSCDDNRETPERPVEPKIVKHVSKIGMQISSLLSTVCLDRRYPVLFNCSSYTAPLALLNQSAGPTDFLPNRPSLEVDPHRMICAKVGPDETNYHHQPTSFGESLTSPSPPPSAHDPSPAISIERPHLTGSQTAPAVTTIIHSPSTTTESSLPFTQSSSGVSCASSEGWSDMPVTPPNPLVSMGPSSRSGICKSHLSNPLKGVETFLDLPSGPPMTAPLLNPILLPSTTVIKVQTATIISEETMYGSPSAISQPVPSKSPVTAHGTSPSFPTPSDSGGLESALSGSKAKKGKEKEREKEKQRREKAAAVATARLREEPDRELSLMTRTGRKLESVRLISFKSPVIECWWQSSVAAMDQDDGEGLSSLSLLAGGVAIKEVEVQLISPRFISQWSCLGT</sequence>
<keyword evidence="3" id="KW-1185">Reference proteome</keyword>
<dbReference type="Proteomes" id="UP000037035">
    <property type="component" value="Unassembled WGS sequence"/>
</dbReference>
<feature type="region of interest" description="Disordered" evidence="1">
    <location>
        <begin position="223"/>
        <end position="248"/>
    </location>
</feature>
<evidence type="ECO:0000256" key="1">
    <source>
        <dbReference type="SAM" id="MobiDB-lite"/>
    </source>
</evidence>